<protein>
    <submittedName>
        <fullName evidence="1">Uncharacterized protein</fullName>
    </submittedName>
</protein>
<proteinExistence type="predicted"/>
<sequence length="99" mass="11293">MARDGPGDEIAVVVKFTAKYHVDAHKLFTKHGLVPKLHFFAPLVGAMSMVVMEYIDNQPRFRTSFQAEDSYSDIKEAIELLHSKNLVFGDLRLQIILFQ</sequence>
<organism evidence="1 2">
    <name type="scientific">Cerrena zonata</name>
    <dbReference type="NCBI Taxonomy" id="2478898"/>
    <lineage>
        <taxon>Eukaryota</taxon>
        <taxon>Fungi</taxon>
        <taxon>Dikarya</taxon>
        <taxon>Basidiomycota</taxon>
        <taxon>Agaricomycotina</taxon>
        <taxon>Agaricomycetes</taxon>
        <taxon>Polyporales</taxon>
        <taxon>Cerrenaceae</taxon>
        <taxon>Cerrena</taxon>
    </lineage>
</organism>
<evidence type="ECO:0000313" key="2">
    <source>
        <dbReference type="Proteomes" id="UP001385951"/>
    </source>
</evidence>
<name>A0AAW0FYB0_9APHY</name>
<reference evidence="1 2" key="1">
    <citation type="submission" date="2022-09" db="EMBL/GenBank/DDBJ databases">
        <authorList>
            <person name="Palmer J.M."/>
        </authorList>
    </citation>
    <scope>NUCLEOTIDE SEQUENCE [LARGE SCALE GENOMIC DNA]</scope>
    <source>
        <strain evidence="1 2">DSM 7382</strain>
    </source>
</reference>
<keyword evidence="2" id="KW-1185">Reference proteome</keyword>
<gene>
    <name evidence="1" type="ORF">QCA50_014490</name>
</gene>
<dbReference type="InterPro" id="IPR011009">
    <property type="entry name" value="Kinase-like_dom_sf"/>
</dbReference>
<dbReference type="EMBL" id="JASBNA010000036">
    <property type="protein sequence ID" value="KAK7682287.1"/>
    <property type="molecule type" value="Genomic_DNA"/>
</dbReference>
<dbReference type="Proteomes" id="UP001385951">
    <property type="component" value="Unassembled WGS sequence"/>
</dbReference>
<dbReference type="AlphaFoldDB" id="A0AAW0FYB0"/>
<evidence type="ECO:0000313" key="1">
    <source>
        <dbReference type="EMBL" id="KAK7682287.1"/>
    </source>
</evidence>
<dbReference type="SUPFAM" id="SSF56112">
    <property type="entry name" value="Protein kinase-like (PK-like)"/>
    <property type="match status" value="1"/>
</dbReference>
<accession>A0AAW0FYB0</accession>
<comment type="caution">
    <text evidence="1">The sequence shown here is derived from an EMBL/GenBank/DDBJ whole genome shotgun (WGS) entry which is preliminary data.</text>
</comment>